<dbReference type="AlphaFoldDB" id="A0A952FKJ3"/>
<evidence type="ECO:0000313" key="3">
    <source>
        <dbReference type="Proteomes" id="UP000700706"/>
    </source>
</evidence>
<gene>
    <name evidence="2" type="ORF">JF625_16505</name>
</gene>
<name>A0A952FKJ3_9PROT</name>
<accession>A0A952FKJ3</accession>
<dbReference type="Pfam" id="PF24024">
    <property type="entry name" value="DUF7336"/>
    <property type="match status" value="1"/>
</dbReference>
<organism evidence="2 3">
    <name type="scientific">Inquilinus limosus</name>
    <dbReference type="NCBI Taxonomy" id="171674"/>
    <lineage>
        <taxon>Bacteria</taxon>
        <taxon>Pseudomonadati</taxon>
        <taxon>Pseudomonadota</taxon>
        <taxon>Alphaproteobacteria</taxon>
        <taxon>Rhodospirillales</taxon>
        <taxon>Rhodospirillaceae</taxon>
        <taxon>Inquilinus</taxon>
    </lineage>
</organism>
<dbReference type="InterPro" id="IPR055760">
    <property type="entry name" value="DUF7336"/>
</dbReference>
<comment type="caution">
    <text evidence="2">The sequence shown here is derived from an EMBL/GenBank/DDBJ whole genome shotgun (WGS) entry which is preliminary data.</text>
</comment>
<reference evidence="2" key="1">
    <citation type="submission" date="2020-06" db="EMBL/GenBank/DDBJ databases">
        <title>Stable isotope informed genome-resolved metagenomics uncovers potential trophic interactions in rhizosphere soil.</title>
        <authorList>
            <person name="Starr E.P."/>
            <person name="Shi S."/>
            <person name="Blazewicz S.J."/>
            <person name="Koch B.J."/>
            <person name="Probst A.J."/>
            <person name="Hungate B.A."/>
            <person name="Pett-Ridge J."/>
            <person name="Firestone M.K."/>
            <person name="Banfield J.F."/>
        </authorList>
    </citation>
    <scope>NUCLEOTIDE SEQUENCE</scope>
    <source>
        <strain evidence="2">YM_69_17</strain>
    </source>
</reference>
<dbReference type="Proteomes" id="UP000700706">
    <property type="component" value="Unassembled WGS sequence"/>
</dbReference>
<evidence type="ECO:0000313" key="2">
    <source>
        <dbReference type="EMBL" id="MBW8726733.1"/>
    </source>
</evidence>
<feature type="domain" description="DUF7336" evidence="1">
    <location>
        <begin position="3"/>
        <end position="68"/>
    </location>
</feature>
<protein>
    <recommendedName>
        <fullName evidence="1">DUF7336 domain-containing protein</fullName>
    </recommendedName>
</protein>
<sequence length="71" mass="8252">METVYLVWHTHPLPDGTDDAKLIGVYRSEPAARAAIERVADWPGFRDQPYGFEISPYELDRDQWREGFVTL</sequence>
<proteinExistence type="predicted"/>
<evidence type="ECO:0000259" key="1">
    <source>
        <dbReference type="Pfam" id="PF24024"/>
    </source>
</evidence>
<dbReference type="EMBL" id="JAEKLZ010000232">
    <property type="protein sequence ID" value="MBW8726733.1"/>
    <property type="molecule type" value="Genomic_DNA"/>
</dbReference>